<keyword evidence="5" id="KW-0448">Lipopolysaccharide biosynthesis</keyword>
<dbReference type="InterPro" id="IPR029044">
    <property type="entry name" value="Nucleotide-diphossugar_trans"/>
</dbReference>
<sequence length="313" mass="36185">MRLSIILPIYNEEENIKKLYEEIKEVLGNLAVSYEIIAINDGSYDKSYQVIKEIAQKDNFFRAVSFRKNFGQTAALAAGLEFSKGEIIIPMDADLQNDPADIPRLLEKLNEGFDVVSGWRKNRQDKLLTRKIPSWLANYLISFITGLRLHDYGCMLKAYKSEVIKDVRLYGEMHRFVPAYVFWHGAKVGELTVNHRPRIYGQTKYGLSRSFRVILDLLTVKFLTKYSTRPMHFFGYIGYGLLFLSFLSGLLAVSLRIFINLSFISTPLPLLTVFLFLVGLQFILMGLLAEILIRIYYEFPSRPIYSVKERINF</sequence>
<keyword evidence="3 10" id="KW-0808">Transferase</keyword>
<dbReference type="AlphaFoldDB" id="A0A1G2FGB7"/>
<dbReference type="CDD" id="cd04187">
    <property type="entry name" value="DPM1_like_bac"/>
    <property type="match status" value="1"/>
</dbReference>
<evidence type="ECO:0000256" key="4">
    <source>
        <dbReference type="ARBA" id="ARBA00022692"/>
    </source>
</evidence>
<feature type="domain" description="Glycosyltransferase 2-like" evidence="9">
    <location>
        <begin position="4"/>
        <end position="167"/>
    </location>
</feature>
<dbReference type="PANTHER" id="PTHR48090:SF3">
    <property type="entry name" value="UNDECAPRENYL-PHOSPHATE 4-DEOXY-4-FORMAMIDO-L-ARABINOSE TRANSFERASE"/>
    <property type="match status" value="1"/>
</dbReference>
<dbReference type="Proteomes" id="UP000177061">
    <property type="component" value="Unassembled WGS sequence"/>
</dbReference>
<dbReference type="InterPro" id="IPR050256">
    <property type="entry name" value="Glycosyltransferase_2"/>
</dbReference>
<evidence type="ECO:0000256" key="3">
    <source>
        <dbReference type="ARBA" id="ARBA00022679"/>
    </source>
</evidence>
<evidence type="ECO:0000313" key="10">
    <source>
        <dbReference type="EMBL" id="OGZ37095.1"/>
    </source>
</evidence>
<keyword evidence="7 8" id="KW-0472">Membrane</keyword>
<dbReference type="STRING" id="1801997.A3J64_01110"/>
<keyword evidence="1" id="KW-1003">Cell membrane</keyword>
<reference evidence="10 11" key="1">
    <citation type="journal article" date="2016" name="Nat. Commun.">
        <title>Thousands of microbial genomes shed light on interconnected biogeochemical processes in an aquifer system.</title>
        <authorList>
            <person name="Anantharaman K."/>
            <person name="Brown C.T."/>
            <person name="Hug L.A."/>
            <person name="Sharon I."/>
            <person name="Castelle C.J."/>
            <person name="Probst A.J."/>
            <person name="Thomas B.C."/>
            <person name="Singh A."/>
            <person name="Wilkins M.J."/>
            <person name="Karaoz U."/>
            <person name="Brodie E.L."/>
            <person name="Williams K.H."/>
            <person name="Hubbard S.S."/>
            <person name="Banfield J.F."/>
        </authorList>
    </citation>
    <scope>NUCLEOTIDE SEQUENCE [LARGE SCALE GENOMIC DNA]</scope>
</reference>
<evidence type="ECO:0000256" key="5">
    <source>
        <dbReference type="ARBA" id="ARBA00022985"/>
    </source>
</evidence>
<evidence type="ECO:0000259" key="9">
    <source>
        <dbReference type="Pfam" id="PF00535"/>
    </source>
</evidence>
<dbReference type="GO" id="GO:0016757">
    <property type="term" value="F:glycosyltransferase activity"/>
    <property type="evidence" value="ECO:0007669"/>
    <property type="project" value="UniProtKB-KW"/>
</dbReference>
<name>A0A1G2FGB7_9BACT</name>
<keyword evidence="2" id="KW-0328">Glycosyltransferase</keyword>
<feature type="transmembrane region" description="Helical" evidence="8">
    <location>
        <begin position="233"/>
        <end position="259"/>
    </location>
</feature>
<dbReference type="EMBL" id="MHNB01000015">
    <property type="protein sequence ID" value="OGZ37095.1"/>
    <property type="molecule type" value="Genomic_DNA"/>
</dbReference>
<evidence type="ECO:0000256" key="6">
    <source>
        <dbReference type="ARBA" id="ARBA00022989"/>
    </source>
</evidence>
<dbReference type="GO" id="GO:0009103">
    <property type="term" value="P:lipopolysaccharide biosynthetic process"/>
    <property type="evidence" value="ECO:0007669"/>
    <property type="project" value="UniProtKB-KW"/>
</dbReference>
<proteinExistence type="predicted"/>
<evidence type="ECO:0000256" key="7">
    <source>
        <dbReference type="ARBA" id="ARBA00023136"/>
    </source>
</evidence>
<evidence type="ECO:0000313" key="11">
    <source>
        <dbReference type="Proteomes" id="UP000177061"/>
    </source>
</evidence>
<accession>A0A1G2FGB7</accession>
<comment type="caution">
    <text evidence="10">The sequence shown here is derived from an EMBL/GenBank/DDBJ whole genome shotgun (WGS) entry which is preliminary data.</text>
</comment>
<dbReference type="PANTHER" id="PTHR48090">
    <property type="entry name" value="UNDECAPRENYL-PHOSPHATE 4-DEOXY-4-FORMAMIDO-L-ARABINOSE TRANSFERASE-RELATED"/>
    <property type="match status" value="1"/>
</dbReference>
<dbReference type="Pfam" id="PF00535">
    <property type="entry name" value="Glycos_transf_2"/>
    <property type="match status" value="1"/>
</dbReference>
<dbReference type="InterPro" id="IPR001173">
    <property type="entry name" value="Glyco_trans_2-like"/>
</dbReference>
<dbReference type="SUPFAM" id="SSF53448">
    <property type="entry name" value="Nucleotide-diphospho-sugar transferases"/>
    <property type="match status" value="1"/>
</dbReference>
<organism evidence="10 11">
    <name type="scientific">Candidatus Portnoybacteria bacterium RIFCSPHIGHO2_12_FULL_38_9</name>
    <dbReference type="NCBI Taxonomy" id="1801997"/>
    <lineage>
        <taxon>Bacteria</taxon>
        <taxon>Candidatus Portnoyibacteriota</taxon>
    </lineage>
</organism>
<evidence type="ECO:0000256" key="2">
    <source>
        <dbReference type="ARBA" id="ARBA00022676"/>
    </source>
</evidence>
<dbReference type="GO" id="GO:0005886">
    <property type="term" value="C:plasma membrane"/>
    <property type="evidence" value="ECO:0007669"/>
    <property type="project" value="TreeGrafter"/>
</dbReference>
<evidence type="ECO:0000256" key="1">
    <source>
        <dbReference type="ARBA" id="ARBA00022475"/>
    </source>
</evidence>
<gene>
    <name evidence="10" type="ORF">A3J64_01110</name>
</gene>
<keyword evidence="6 8" id="KW-1133">Transmembrane helix</keyword>
<feature type="transmembrane region" description="Helical" evidence="8">
    <location>
        <begin position="271"/>
        <end position="293"/>
    </location>
</feature>
<evidence type="ECO:0000256" key="8">
    <source>
        <dbReference type="SAM" id="Phobius"/>
    </source>
</evidence>
<protein>
    <submittedName>
        <fullName evidence="10">Glycosyl transferase</fullName>
    </submittedName>
</protein>
<dbReference type="Gene3D" id="3.90.550.10">
    <property type="entry name" value="Spore Coat Polysaccharide Biosynthesis Protein SpsA, Chain A"/>
    <property type="match status" value="1"/>
</dbReference>
<keyword evidence="4 8" id="KW-0812">Transmembrane</keyword>